<comment type="caution">
    <text evidence="1">The sequence shown here is derived from an EMBL/GenBank/DDBJ whole genome shotgun (WGS) entry which is preliminary data.</text>
</comment>
<evidence type="ECO:0000313" key="2">
    <source>
        <dbReference type="Proteomes" id="UP000790833"/>
    </source>
</evidence>
<reference evidence="1" key="1">
    <citation type="submission" date="2021-03" db="EMBL/GenBank/DDBJ databases">
        <authorList>
            <person name="Palmer J.M."/>
        </authorList>
    </citation>
    <scope>NUCLEOTIDE SEQUENCE</scope>
    <source>
        <strain evidence="1">ARV_011</strain>
    </source>
</reference>
<dbReference type="OrthoDB" id="4018688at2759"/>
<accession>A0A9P7VDF6</accession>
<dbReference type="Proteomes" id="UP000790833">
    <property type="component" value="Unassembled WGS sequence"/>
</dbReference>
<gene>
    <name evidence="1" type="ORF">KQ657_003236</name>
</gene>
<dbReference type="RefSeq" id="XP_043051018.1">
    <property type="nucleotide sequence ID" value="XM_043193966.1"/>
</dbReference>
<organism evidence="1 2">
    <name type="scientific">Scheffersomyces spartinae</name>
    <dbReference type="NCBI Taxonomy" id="45513"/>
    <lineage>
        <taxon>Eukaryota</taxon>
        <taxon>Fungi</taxon>
        <taxon>Dikarya</taxon>
        <taxon>Ascomycota</taxon>
        <taxon>Saccharomycotina</taxon>
        <taxon>Pichiomycetes</taxon>
        <taxon>Debaryomycetaceae</taxon>
        <taxon>Scheffersomyces</taxon>
    </lineage>
</organism>
<dbReference type="GeneID" id="66116610"/>
<sequence>MLHEEGHNVVLVGNLYDYQDKRDEPQYTNEQQGYSKVSVESLKSGGAYGHLLPVHQTYFKSINHIVREHKRCKRRGAKGVIFFKDNEKALINQDHQRHQGKHRRHRKPVITNTFGQDPLERDAWYVNHIGPHSLIFALDVILPTYYDNMTPDLIIMGPTEDTTTEESVIDAIQYVKQRELKDTKPPTILTVTTFEDSKIYFQDETYFNLQAETYQGSIKSNMVTKTMHFVNKKIVELLNFEQFGTQDSVITVKFPSLNLEHTSCSTDEDYINFKKQYTSVNAEKTFKKLDSERLPIFKFNTLNDIRINLNAWKMIQSARESWNQVINSKQDDEDLKVGSNCKISVNYMNFE</sequence>
<protein>
    <submittedName>
        <fullName evidence="1">Uncharacterized protein</fullName>
    </submittedName>
</protein>
<keyword evidence="2" id="KW-1185">Reference proteome</keyword>
<name>A0A9P7VDF6_9ASCO</name>
<dbReference type="EMBL" id="JAHMUF010000003">
    <property type="protein sequence ID" value="KAG7195473.1"/>
    <property type="molecule type" value="Genomic_DNA"/>
</dbReference>
<dbReference type="AlphaFoldDB" id="A0A9P7VDF6"/>
<proteinExistence type="predicted"/>
<evidence type="ECO:0000313" key="1">
    <source>
        <dbReference type="EMBL" id="KAG7195473.1"/>
    </source>
</evidence>